<protein>
    <recommendedName>
        <fullName evidence="2">YMC020W-like alpha/beta hydrolase domain-containing protein</fullName>
    </recommendedName>
</protein>
<feature type="domain" description="YMC020W-like alpha/beta hydrolase" evidence="2">
    <location>
        <begin position="252"/>
        <end position="602"/>
    </location>
</feature>
<feature type="region of interest" description="Disordered" evidence="1">
    <location>
        <begin position="692"/>
        <end position="725"/>
    </location>
</feature>
<evidence type="ECO:0000313" key="4">
    <source>
        <dbReference type="EMBL" id="PLW39528.1"/>
    </source>
</evidence>
<accession>A0A2N5VUP8</accession>
<evidence type="ECO:0000313" key="5">
    <source>
        <dbReference type="EMBL" id="PLW53727.1"/>
    </source>
</evidence>
<feature type="region of interest" description="Disordered" evidence="1">
    <location>
        <begin position="593"/>
        <end position="629"/>
    </location>
</feature>
<evidence type="ECO:0000313" key="7">
    <source>
        <dbReference type="Proteomes" id="UP000235392"/>
    </source>
</evidence>
<evidence type="ECO:0000256" key="1">
    <source>
        <dbReference type="SAM" id="MobiDB-lite"/>
    </source>
</evidence>
<feature type="compositionally biased region" description="Basic and acidic residues" evidence="1">
    <location>
        <begin position="602"/>
        <end position="615"/>
    </location>
</feature>
<dbReference type="InterPro" id="IPR058934">
    <property type="entry name" value="YMC020W-like"/>
</dbReference>
<dbReference type="PANTHER" id="PTHR47349">
    <property type="entry name" value="CHROMOSOME 8, WHOLE GENOME SHOTGUN SEQUENCE"/>
    <property type="match status" value="1"/>
</dbReference>
<feature type="compositionally biased region" description="Basic and acidic residues" evidence="1">
    <location>
        <begin position="154"/>
        <end position="169"/>
    </location>
</feature>
<keyword evidence="6" id="KW-1185">Reference proteome</keyword>
<dbReference type="EMBL" id="PGCJ01000057">
    <property type="protein sequence ID" value="PLW53727.1"/>
    <property type="molecule type" value="Genomic_DNA"/>
</dbReference>
<dbReference type="EMBL" id="PGCI01000646">
    <property type="protein sequence ID" value="PLW22975.1"/>
    <property type="molecule type" value="Genomic_DNA"/>
</dbReference>
<feature type="compositionally biased region" description="Polar residues" evidence="1">
    <location>
        <begin position="180"/>
        <end position="191"/>
    </location>
</feature>
<dbReference type="AlphaFoldDB" id="A0A2N5VUP8"/>
<dbReference type="Proteomes" id="UP000235388">
    <property type="component" value="Unassembled WGS sequence"/>
</dbReference>
<feature type="region of interest" description="Disordered" evidence="1">
    <location>
        <begin position="119"/>
        <end position="193"/>
    </location>
</feature>
<dbReference type="InterPro" id="IPR029058">
    <property type="entry name" value="AB_hydrolase_fold"/>
</dbReference>
<dbReference type="OrthoDB" id="5598028at2759"/>
<evidence type="ECO:0000313" key="6">
    <source>
        <dbReference type="Proteomes" id="UP000235388"/>
    </source>
</evidence>
<organism evidence="5 6">
    <name type="scientific">Puccinia coronata f. sp. avenae</name>
    <dbReference type="NCBI Taxonomy" id="200324"/>
    <lineage>
        <taxon>Eukaryota</taxon>
        <taxon>Fungi</taxon>
        <taxon>Dikarya</taxon>
        <taxon>Basidiomycota</taxon>
        <taxon>Pucciniomycotina</taxon>
        <taxon>Pucciniomycetes</taxon>
        <taxon>Pucciniales</taxon>
        <taxon>Pucciniaceae</taxon>
        <taxon>Puccinia</taxon>
    </lineage>
</organism>
<evidence type="ECO:0000313" key="3">
    <source>
        <dbReference type="EMBL" id="PLW22975.1"/>
    </source>
</evidence>
<name>A0A2N5VUP8_9BASI</name>
<dbReference type="Proteomes" id="UP000235392">
    <property type="component" value="Unassembled WGS sequence"/>
</dbReference>
<dbReference type="InterPro" id="IPR058933">
    <property type="entry name" value="YMC020W-like_ab_hydrolase"/>
</dbReference>
<sequence>MKDIKPATAEQQNGTWWNWRKTTHSETEMETEMETQTQTQTQGNNNRSTSITQLGQWAYSYLPYTMTDSITTEATTTTAEAAPADQHADHTLTPAIEATPDPPINNTGWSAYFFSAGKSTEPRKKRSMESLSSPTSDQNTTEQQPPKDSSGETPKPKQDKLRKTSHENLTKQVIPPLTDNPPNQSTKNLSKGQKAPVIPNLVLPTFQDTFYHPPRSFLPKPSMLQQTYELVQSLIFSAPPEFPQKIPADDLPTRRETLQNRRQASDILHHNQHISTRLPKALDLLRVDRLARLRKLRRITIIGIHGWFPGPWLGSVLGKPTGTSTKFTSMMNDALRKYIEQALPDPQGFNPDFTTLIPLEGEGKVDDRVERLFKELTKRTDWVEALHASDAIFLVSHSQGCLVSCKLLERLITTFNLPGDRFLSLAMCGIWNGPYIGLNNNYAIQPVLKLFEGPAAHELFEFQDPHSPASKAVLHSLKNCLKLGVKYVMIGSLNDQVVPLYSAINHPVDHPSILRAIFIDSAVFYSTDFLTNLVVFCLRLRNAGFSDHGLLFLLSDYLVGSLTGVGHSTLYEDPDVFTLALQYFFESSSPLEPPTNVKVAKKRDASSNRNARGEEAEAEAEDKDEGSGRLLPNELTVVDQSLNVKDKPNAFLLTWSLRGLIEDPRIKLMFGPELSFLKASFLHWNPALSTLPPHTSSSSSSSSSPASPSPTSSTAAPAPPQSAHSNSKILRDLKLKLEPFKEVQLTHSHINPFYQALLLPPPYEPFSRFFRWILPFPSRAKL</sequence>
<gene>
    <name evidence="5" type="ORF">PCANC_04456</name>
    <name evidence="4" type="ORF">PCASD_07657</name>
    <name evidence="3" type="ORF">PCASD_14785</name>
</gene>
<feature type="compositionally biased region" description="Polar residues" evidence="1">
    <location>
        <begin position="129"/>
        <end position="147"/>
    </location>
</feature>
<dbReference type="PANTHER" id="PTHR47349:SF1">
    <property type="entry name" value="AER328WP"/>
    <property type="match status" value="1"/>
</dbReference>
<proteinExistence type="predicted"/>
<dbReference type="Pfam" id="PF26147">
    <property type="entry name" value="AB_HYDROLASE_YMC0-YMC35"/>
    <property type="match status" value="1"/>
</dbReference>
<evidence type="ECO:0000259" key="2">
    <source>
        <dbReference type="Pfam" id="PF26147"/>
    </source>
</evidence>
<reference evidence="6 7" key="1">
    <citation type="submission" date="2017-11" db="EMBL/GenBank/DDBJ databases">
        <title>De novo assembly and phasing of dikaryotic genomes from two isolates of Puccinia coronata f. sp. avenae, the causal agent of oat crown rust.</title>
        <authorList>
            <person name="Miller M.E."/>
            <person name="Zhang Y."/>
            <person name="Omidvar V."/>
            <person name="Sperschneider J."/>
            <person name="Schwessinger B."/>
            <person name="Raley C."/>
            <person name="Palmer J.M."/>
            <person name="Garnica D."/>
            <person name="Upadhyaya N."/>
            <person name="Rathjen J."/>
            <person name="Taylor J.M."/>
            <person name="Park R.F."/>
            <person name="Dodds P.N."/>
            <person name="Hirsch C.D."/>
            <person name="Kianian S.F."/>
            <person name="Figueroa M."/>
        </authorList>
    </citation>
    <scope>NUCLEOTIDE SEQUENCE [LARGE SCALE GENOMIC DNA]</scope>
    <source>
        <strain evidence="5">12NC29</strain>
        <strain evidence="3">12SD80</strain>
    </source>
</reference>
<dbReference type="SUPFAM" id="SSF53474">
    <property type="entry name" value="alpha/beta-Hydrolases"/>
    <property type="match status" value="1"/>
</dbReference>
<feature type="region of interest" description="Disordered" evidence="1">
    <location>
        <begin position="1"/>
        <end position="49"/>
    </location>
</feature>
<dbReference type="EMBL" id="PGCI01000114">
    <property type="protein sequence ID" value="PLW39528.1"/>
    <property type="molecule type" value="Genomic_DNA"/>
</dbReference>
<comment type="caution">
    <text evidence="5">The sequence shown here is derived from an EMBL/GenBank/DDBJ whole genome shotgun (WGS) entry which is preliminary data.</text>
</comment>